<comment type="caution">
    <text evidence="2">The sequence shown here is derived from an EMBL/GenBank/DDBJ whole genome shotgun (WGS) entry which is preliminary data.</text>
</comment>
<feature type="compositionally biased region" description="Polar residues" evidence="1">
    <location>
        <begin position="91"/>
        <end position="104"/>
    </location>
</feature>
<dbReference type="EMBL" id="JAAAJB010000100">
    <property type="protein sequence ID" value="KAG0266178.1"/>
    <property type="molecule type" value="Genomic_DNA"/>
</dbReference>
<evidence type="ECO:0000313" key="3">
    <source>
        <dbReference type="Proteomes" id="UP000807716"/>
    </source>
</evidence>
<organism evidence="2 3">
    <name type="scientific">Actinomortierella ambigua</name>
    <dbReference type="NCBI Taxonomy" id="1343610"/>
    <lineage>
        <taxon>Eukaryota</taxon>
        <taxon>Fungi</taxon>
        <taxon>Fungi incertae sedis</taxon>
        <taxon>Mucoromycota</taxon>
        <taxon>Mortierellomycotina</taxon>
        <taxon>Mortierellomycetes</taxon>
        <taxon>Mortierellales</taxon>
        <taxon>Mortierellaceae</taxon>
        <taxon>Actinomortierella</taxon>
    </lineage>
</organism>
<feature type="region of interest" description="Disordered" evidence="1">
    <location>
        <begin position="285"/>
        <end position="320"/>
    </location>
</feature>
<feature type="region of interest" description="Disordered" evidence="1">
    <location>
        <begin position="71"/>
        <end position="110"/>
    </location>
</feature>
<feature type="compositionally biased region" description="Pro residues" evidence="1">
    <location>
        <begin position="297"/>
        <end position="313"/>
    </location>
</feature>
<feature type="region of interest" description="Disordered" evidence="1">
    <location>
        <begin position="127"/>
        <end position="169"/>
    </location>
</feature>
<proteinExistence type="predicted"/>
<protein>
    <submittedName>
        <fullName evidence="2">Uncharacterized protein</fullName>
    </submittedName>
</protein>
<evidence type="ECO:0000256" key="1">
    <source>
        <dbReference type="SAM" id="MobiDB-lite"/>
    </source>
</evidence>
<name>A0A9P6QHN6_9FUNG</name>
<gene>
    <name evidence="2" type="ORF">DFQ27_000130</name>
</gene>
<feature type="compositionally biased region" description="Basic and acidic residues" evidence="1">
    <location>
        <begin position="150"/>
        <end position="161"/>
    </location>
</feature>
<dbReference type="AlphaFoldDB" id="A0A9P6QHN6"/>
<accession>A0A9P6QHN6</accession>
<keyword evidence="3" id="KW-1185">Reference proteome</keyword>
<sequence>MPNEGVDMASAGLIAALHKRVAKSALLRIHSSTSTTVSTARWTLSQPSQTAGGAAALRVQAYPAIRTFSTTTRLAQQRQDGKKDDEPSTPPSTSLGASKPTVDTSAVPDPTENIKSIEDLIHEFNKQSSATQAQPEGATASRTGNSNEDQEGRQQQDHQEDQQQQQQRNWSSWRQSKFWRYLWIVFYWSCLGSLPIHLMMIKNETKTVQEKLEWKIAVLQDMRDKLARGESIEEEEALLAVGMDRSKREMQHQVDDQMFEELIKSAEKLDMDAGNNTKMLISELPQPAVPEVAPTATPAPTPQPTVPRKPTPPKSERSFL</sequence>
<feature type="compositionally biased region" description="Polar residues" evidence="1">
    <location>
        <begin position="127"/>
        <end position="147"/>
    </location>
</feature>
<reference evidence="2" key="1">
    <citation type="journal article" date="2020" name="Fungal Divers.">
        <title>Resolving the Mortierellaceae phylogeny through synthesis of multi-gene phylogenetics and phylogenomics.</title>
        <authorList>
            <person name="Vandepol N."/>
            <person name="Liber J."/>
            <person name="Desiro A."/>
            <person name="Na H."/>
            <person name="Kennedy M."/>
            <person name="Barry K."/>
            <person name="Grigoriev I.V."/>
            <person name="Miller A.N."/>
            <person name="O'Donnell K."/>
            <person name="Stajich J.E."/>
            <person name="Bonito G."/>
        </authorList>
    </citation>
    <scope>NUCLEOTIDE SEQUENCE</scope>
    <source>
        <strain evidence="2">BC1065</strain>
    </source>
</reference>
<dbReference type="OrthoDB" id="2253354at2759"/>
<feature type="compositionally biased region" description="Low complexity" evidence="1">
    <location>
        <begin position="285"/>
        <end position="296"/>
    </location>
</feature>
<dbReference type="Proteomes" id="UP000807716">
    <property type="component" value="Unassembled WGS sequence"/>
</dbReference>
<evidence type="ECO:0000313" key="2">
    <source>
        <dbReference type="EMBL" id="KAG0266178.1"/>
    </source>
</evidence>